<sequence length="114" mass="12560">MQRSPFQPLDEFDYHRRLAATAGPALVLFSSPTCSTCRQVERLLPGAAPDGVALFKVDARDSLALTRAFDVFHLPGLFLYRDGHYHARLDCQVTPAILRPAISRALAAPAEEEP</sequence>
<protein>
    <submittedName>
        <fullName evidence="2">Thioredoxin</fullName>
    </submittedName>
</protein>
<dbReference type="SUPFAM" id="SSF52833">
    <property type="entry name" value="Thioredoxin-like"/>
    <property type="match status" value="1"/>
</dbReference>
<dbReference type="InterPro" id="IPR036249">
    <property type="entry name" value="Thioredoxin-like_sf"/>
</dbReference>
<dbReference type="Gene3D" id="3.40.30.10">
    <property type="entry name" value="Glutaredoxin"/>
    <property type="match status" value="1"/>
</dbReference>
<dbReference type="RefSeq" id="WP_131446065.1">
    <property type="nucleotide sequence ID" value="NZ_SJZB01000027.1"/>
</dbReference>
<name>A0A4R1BE93_9PROT</name>
<dbReference type="InterPro" id="IPR013766">
    <property type="entry name" value="Thioredoxin_domain"/>
</dbReference>
<feature type="domain" description="Thioredoxin" evidence="1">
    <location>
        <begin position="11"/>
        <end position="92"/>
    </location>
</feature>
<reference evidence="2 3" key="1">
    <citation type="submission" date="2019-03" db="EMBL/GenBank/DDBJ databases">
        <title>Genome sequence of Thiobacillaceae bacterium LSR1, a sulfur-oxidizing bacterium isolated from freshwater sediment.</title>
        <authorList>
            <person name="Li S."/>
        </authorList>
    </citation>
    <scope>NUCLEOTIDE SEQUENCE [LARGE SCALE GENOMIC DNA]</scope>
    <source>
        <strain evidence="2 3">LSR1</strain>
    </source>
</reference>
<dbReference type="OrthoDB" id="5295821at2"/>
<accession>A0A4R1BE93</accession>
<organism evidence="2 3">
    <name type="scientific">Parasulfuritortus cantonensis</name>
    <dbReference type="NCBI Taxonomy" id="2528202"/>
    <lineage>
        <taxon>Bacteria</taxon>
        <taxon>Pseudomonadati</taxon>
        <taxon>Pseudomonadota</taxon>
        <taxon>Betaproteobacteria</taxon>
        <taxon>Nitrosomonadales</taxon>
        <taxon>Thiobacillaceae</taxon>
        <taxon>Parasulfuritortus</taxon>
    </lineage>
</organism>
<gene>
    <name evidence="2" type="ORF">EZJ19_07160</name>
</gene>
<evidence type="ECO:0000313" key="2">
    <source>
        <dbReference type="EMBL" id="TCJ15387.1"/>
    </source>
</evidence>
<dbReference type="CDD" id="cd02947">
    <property type="entry name" value="TRX_family"/>
    <property type="match status" value="1"/>
</dbReference>
<evidence type="ECO:0000313" key="3">
    <source>
        <dbReference type="Proteomes" id="UP000295443"/>
    </source>
</evidence>
<dbReference type="EMBL" id="SJZB01000027">
    <property type="protein sequence ID" value="TCJ15387.1"/>
    <property type="molecule type" value="Genomic_DNA"/>
</dbReference>
<comment type="caution">
    <text evidence="2">The sequence shown here is derived from an EMBL/GenBank/DDBJ whole genome shotgun (WGS) entry which is preliminary data.</text>
</comment>
<evidence type="ECO:0000259" key="1">
    <source>
        <dbReference type="Pfam" id="PF00085"/>
    </source>
</evidence>
<keyword evidence="3" id="KW-1185">Reference proteome</keyword>
<dbReference type="AlphaFoldDB" id="A0A4R1BE93"/>
<dbReference type="Pfam" id="PF00085">
    <property type="entry name" value="Thioredoxin"/>
    <property type="match status" value="1"/>
</dbReference>
<proteinExistence type="predicted"/>
<dbReference type="Proteomes" id="UP000295443">
    <property type="component" value="Unassembled WGS sequence"/>
</dbReference>